<keyword evidence="1" id="KW-0472">Membrane</keyword>
<reference evidence="2 3" key="2">
    <citation type="submission" date="2020-08" db="EMBL/GenBank/DDBJ databases">
        <authorList>
            <person name="Partida-Martinez L."/>
            <person name="Huntemann M."/>
            <person name="Clum A."/>
            <person name="Wang J."/>
            <person name="Palaniappan K."/>
            <person name="Ritter S."/>
            <person name="Chen I.-M."/>
            <person name="Stamatis D."/>
            <person name="Reddy T."/>
            <person name="O'Malley R."/>
            <person name="Daum C."/>
            <person name="Shapiro N."/>
            <person name="Ivanova N."/>
            <person name="Kyrpides N."/>
            <person name="Woyke T."/>
        </authorList>
    </citation>
    <scope>NUCLEOTIDE SEQUENCE [LARGE SCALE GENOMIC DNA]</scope>
    <source>
        <strain evidence="2 3">AS3.13</strain>
    </source>
</reference>
<keyword evidence="1" id="KW-1133">Transmembrane helix</keyword>
<dbReference type="RefSeq" id="WP_184504136.1">
    <property type="nucleotide sequence ID" value="NZ_JACHBT010000003.1"/>
</dbReference>
<dbReference type="AlphaFoldDB" id="A0A7X0J9V3"/>
<dbReference type="Proteomes" id="UP000522313">
    <property type="component" value="Unassembled WGS sequence"/>
</dbReference>
<organism evidence="2 3">
    <name type="scientific">Sphingomonas endophytica</name>
    <dbReference type="NCBI Taxonomy" id="869719"/>
    <lineage>
        <taxon>Bacteria</taxon>
        <taxon>Pseudomonadati</taxon>
        <taxon>Pseudomonadota</taxon>
        <taxon>Alphaproteobacteria</taxon>
        <taxon>Sphingomonadales</taxon>
        <taxon>Sphingomonadaceae</taxon>
        <taxon>Sphingomonas</taxon>
    </lineage>
</organism>
<evidence type="ECO:0000256" key="1">
    <source>
        <dbReference type="SAM" id="Phobius"/>
    </source>
</evidence>
<feature type="transmembrane region" description="Helical" evidence="1">
    <location>
        <begin position="21"/>
        <end position="41"/>
    </location>
</feature>
<comment type="caution">
    <text evidence="2">The sequence shown here is derived from an EMBL/GenBank/DDBJ whole genome shotgun (WGS) entry which is preliminary data.</text>
</comment>
<dbReference type="EMBL" id="JACHBT010000003">
    <property type="protein sequence ID" value="MBB6503721.1"/>
    <property type="molecule type" value="Genomic_DNA"/>
</dbReference>
<keyword evidence="1" id="KW-0812">Transmembrane</keyword>
<reference evidence="2 3" key="1">
    <citation type="submission" date="2020-08" db="EMBL/GenBank/DDBJ databases">
        <title>The Agave Microbiome: Exploring the role of microbial communities in plant adaptations to desert environments.</title>
        <authorList>
            <person name="Partida-Martinez L.P."/>
        </authorList>
    </citation>
    <scope>NUCLEOTIDE SEQUENCE [LARGE SCALE GENOMIC DNA]</scope>
    <source>
        <strain evidence="2 3">AS3.13</strain>
    </source>
</reference>
<sequence length="195" mass="20831">MDHGTQTADIPAFAVTPNRGVHIVTFAATVISFLAVSLGWPELVGNPIQAFGTGGFFLTAFGLLFSIVEVMRAQSAALAAKEAARRAGNLARTPYNMRDVSECMTVIESVTHALNHGGSPRQQPLSRVIKLYTAVFQSAYADDGSLQRIRLGVVQTYVAVKALKTGEHLLTRTLSEMLSDLAALGGQIASEVNEQ</sequence>
<gene>
    <name evidence="2" type="ORF">F4693_000676</name>
</gene>
<accession>A0A7X0J9V3</accession>
<protein>
    <submittedName>
        <fullName evidence="2">Uncharacterized protein</fullName>
    </submittedName>
</protein>
<proteinExistence type="predicted"/>
<feature type="transmembrane region" description="Helical" evidence="1">
    <location>
        <begin position="47"/>
        <end position="68"/>
    </location>
</feature>
<evidence type="ECO:0000313" key="2">
    <source>
        <dbReference type="EMBL" id="MBB6503721.1"/>
    </source>
</evidence>
<name>A0A7X0J9V3_9SPHN</name>
<evidence type="ECO:0000313" key="3">
    <source>
        <dbReference type="Proteomes" id="UP000522313"/>
    </source>
</evidence>